<keyword evidence="2" id="KW-1185">Reference proteome</keyword>
<evidence type="ECO:0000313" key="2">
    <source>
        <dbReference type="Proteomes" id="UP000784294"/>
    </source>
</evidence>
<accession>A0A3S5C6M1</accession>
<dbReference type="Proteomes" id="UP000784294">
    <property type="component" value="Unassembled WGS sequence"/>
</dbReference>
<proteinExistence type="predicted"/>
<evidence type="ECO:0000313" key="1">
    <source>
        <dbReference type="EMBL" id="VEL38809.1"/>
    </source>
</evidence>
<comment type="caution">
    <text evidence="1">The sequence shown here is derived from an EMBL/GenBank/DDBJ whole genome shotgun (WGS) entry which is preliminary data.</text>
</comment>
<name>A0A3S5C6M1_9PLAT</name>
<sequence>MGLSNPSYQSSVPESTVALGTHSLAFPRLCRISSLRAPPLRLLVLLPPLLRSPVWVLAHPHLVSSPSTCTATLNVKLPPDRLRRIQLQLRLVLSHRRMVGPASTHLPQPYHQCESSSLSA</sequence>
<dbReference type="EMBL" id="CAAALY010259061">
    <property type="protein sequence ID" value="VEL38809.1"/>
    <property type="molecule type" value="Genomic_DNA"/>
</dbReference>
<protein>
    <submittedName>
        <fullName evidence="1">Uncharacterized protein</fullName>
    </submittedName>
</protein>
<reference evidence="1" key="1">
    <citation type="submission" date="2018-11" db="EMBL/GenBank/DDBJ databases">
        <authorList>
            <consortium name="Pathogen Informatics"/>
        </authorList>
    </citation>
    <scope>NUCLEOTIDE SEQUENCE</scope>
</reference>
<dbReference type="AlphaFoldDB" id="A0A3S5C6M1"/>
<organism evidence="1 2">
    <name type="scientific">Protopolystoma xenopodis</name>
    <dbReference type="NCBI Taxonomy" id="117903"/>
    <lineage>
        <taxon>Eukaryota</taxon>
        <taxon>Metazoa</taxon>
        <taxon>Spiralia</taxon>
        <taxon>Lophotrochozoa</taxon>
        <taxon>Platyhelminthes</taxon>
        <taxon>Monogenea</taxon>
        <taxon>Polyopisthocotylea</taxon>
        <taxon>Polystomatidea</taxon>
        <taxon>Polystomatidae</taxon>
        <taxon>Protopolystoma</taxon>
    </lineage>
</organism>
<gene>
    <name evidence="1" type="ORF">PXEA_LOCUS32249</name>
</gene>